<accession>A0A7W8QFU5</accession>
<comment type="caution">
    <text evidence="1">The sequence shown here is derived from an EMBL/GenBank/DDBJ whole genome shotgun (WGS) entry which is preliminary data.</text>
</comment>
<dbReference type="Proteomes" id="UP000592780">
    <property type="component" value="Unassembled WGS sequence"/>
</dbReference>
<dbReference type="EMBL" id="JACHDD010000046">
    <property type="protein sequence ID" value="MBB5429727.1"/>
    <property type="molecule type" value="Genomic_DNA"/>
</dbReference>
<sequence>MLVTLQVEATDLMLARLYPKPFYDSAWLFELKSK</sequence>
<gene>
    <name evidence="1" type="ORF">HDG40_007925</name>
</gene>
<reference evidence="1 2" key="1">
    <citation type="submission" date="2020-08" db="EMBL/GenBank/DDBJ databases">
        <title>Genomic Encyclopedia of Type Strains, Phase IV (KMG-V): Genome sequencing to study the core and pangenomes of soil and plant-associated prokaryotes.</title>
        <authorList>
            <person name="Whitman W."/>
        </authorList>
    </citation>
    <scope>NUCLEOTIDE SEQUENCE [LARGE SCALE GENOMIC DNA]</scope>
    <source>
        <strain evidence="1 2">JPY158</strain>
    </source>
</reference>
<dbReference type="AlphaFoldDB" id="A0A7W8QFU5"/>
<keyword evidence="2" id="KW-1185">Reference proteome</keyword>
<proteinExistence type="predicted"/>
<protein>
    <submittedName>
        <fullName evidence="1">Uncharacterized protein</fullName>
    </submittedName>
</protein>
<evidence type="ECO:0000313" key="2">
    <source>
        <dbReference type="Proteomes" id="UP000592780"/>
    </source>
</evidence>
<evidence type="ECO:0000313" key="1">
    <source>
        <dbReference type="EMBL" id="MBB5429727.1"/>
    </source>
</evidence>
<organism evidence="1 2">
    <name type="scientific">Paraburkholderia atlantica</name>
    <dbReference type="NCBI Taxonomy" id="2654982"/>
    <lineage>
        <taxon>Bacteria</taxon>
        <taxon>Pseudomonadati</taxon>
        <taxon>Pseudomonadota</taxon>
        <taxon>Betaproteobacteria</taxon>
        <taxon>Burkholderiales</taxon>
        <taxon>Burkholderiaceae</taxon>
        <taxon>Paraburkholderia</taxon>
    </lineage>
</organism>
<name>A0A7W8QFU5_PARAM</name>